<evidence type="ECO:0000313" key="3">
    <source>
        <dbReference type="Proteomes" id="UP000779049"/>
    </source>
</evidence>
<keyword evidence="1" id="KW-0812">Transmembrane</keyword>
<accession>A0ABS7L6E5</accession>
<feature type="transmembrane region" description="Helical" evidence="1">
    <location>
        <begin position="6"/>
        <end position="24"/>
    </location>
</feature>
<dbReference type="EMBL" id="VIRV01000004">
    <property type="protein sequence ID" value="MBY0758357.1"/>
    <property type="molecule type" value="Genomic_DNA"/>
</dbReference>
<gene>
    <name evidence="2" type="ORF">FLB61_04495</name>
</gene>
<name>A0ABS7L6E5_9FIRM</name>
<organism evidence="2 3">
    <name type="scientific">Sellimonas caecigallum</name>
    <dbReference type="NCBI Taxonomy" id="2592333"/>
    <lineage>
        <taxon>Bacteria</taxon>
        <taxon>Bacillati</taxon>
        <taxon>Bacillota</taxon>
        <taxon>Clostridia</taxon>
        <taxon>Lachnospirales</taxon>
        <taxon>Lachnospiraceae</taxon>
        <taxon>Sellimonas</taxon>
    </lineage>
</organism>
<proteinExistence type="predicted"/>
<dbReference type="Proteomes" id="UP000779049">
    <property type="component" value="Unassembled WGS sequence"/>
</dbReference>
<keyword evidence="3" id="KW-1185">Reference proteome</keyword>
<evidence type="ECO:0008006" key="4">
    <source>
        <dbReference type="Google" id="ProtNLM"/>
    </source>
</evidence>
<sequence>MNSFDLIWGIVGTVCGIYCIVGWYRMVKKGIICTTVLLPKDINVRKCKNQEEYRKKAAPKLLVLGIALLIVGIFDFVTTYTETRTNLGVWISLGILLIVLIWFMITTSRLRKEYFDM</sequence>
<feature type="transmembrane region" description="Helical" evidence="1">
    <location>
        <begin position="61"/>
        <end position="81"/>
    </location>
</feature>
<reference evidence="2 3" key="1">
    <citation type="journal article" date="2020" name="New Microbes New Infect">
        <title>Sellimonas caecigallum sp. nov., description and genome sequence of a new member of the Sellimonas genus isolated from the cecum of feral chicken.</title>
        <authorList>
            <person name="Wongkuna S."/>
            <person name="Ghimire S."/>
            <person name="Antony L."/>
            <person name="Chankhamhaengdecha S."/>
            <person name="Janvilisri T."/>
            <person name="Scaria J."/>
        </authorList>
    </citation>
    <scope>NUCLEOTIDE SEQUENCE [LARGE SCALE GENOMIC DNA]</scope>
    <source>
        <strain evidence="2 3">SW451</strain>
    </source>
</reference>
<keyword evidence="1" id="KW-0472">Membrane</keyword>
<evidence type="ECO:0000313" key="2">
    <source>
        <dbReference type="EMBL" id="MBY0758357.1"/>
    </source>
</evidence>
<protein>
    <recommendedName>
        <fullName evidence="4">DUF3784 domain-containing protein</fullName>
    </recommendedName>
</protein>
<comment type="caution">
    <text evidence="2">The sequence shown here is derived from an EMBL/GenBank/DDBJ whole genome shotgun (WGS) entry which is preliminary data.</text>
</comment>
<feature type="transmembrane region" description="Helical" evidence="1">
    <location>
        <begin position="87"/>
        <end position="105"/>
    </location>
</feature>
<evidence type="ECO:0000256" key="1">
    <source>
        <dbReference type="SAM" id="Phobius"/>
    </source>
</evidence>
<dbReference type="RefSeq" id="WP_087198865.1">
    <property type="nucleotide sequence ID" value="NZ_CP173660.1"/>
</dbReference>
<keyword evidence="1" id="KW-1133">Transmembrane helix</keyword>